<sequence>MSALATLFKSVLPKPALIDLQNNVSNSDQIIGLLVDVGCCFRCVLRFLGNRHALTHESMPVHILPAVVQQCGPTAAGRTAIALEGVGAVFTTSTLVDAAENGLVENALGANDGLLADNPSGSTHIGIPKCVCPACLGLLQIDYASLARQAHHSFLQRPYVRDNNTFTVSNRMPPQLSIRQRSISLMIEEALAATGTLCTVSSDTNAVDKDTPTAPKAIPTAIDVKEILKYLVSNAFARSSGMTYDGESQLSLRLHLEHPSTSTDFMFLTEIPHAKFDIKKSRRKGVVIYAGASIDKISKAVSLSTYEDFKKHAQIPPPAVEQHPTISELDFEHSQIYIAGRYCKLQRGISNSPWVIGGKRLTEHSVEELIGSHIDKFFDAGCHKFSSAGREDADVLMLGTGRPFYFELINPRRSIASESELADLQRLINSSNIDMVSVCDLQIVTKDSTSIMKDSASSKSKSYSCVVEFVEPVSLETLEGIASQTDIAVSQRNPSRVPRRADLVRSKVIETIMFEPLQMQAFQEGDTKEGVKTVRVNLKTSAGTYVKEFVHGDEGRTEPCLASLTKSSSARVVELDVLEIHLDWPPTKPRE</sequence>
<feature type="domain" description="Pus10-like C-terminal" evidence="6">
    <location>
        <begin position="337"/>
        <end position="580"/>
    </location>
</feature>
<evidence type="ECO:0000256" key="2">
    <source>
        <dbReference type="ARBA" id="ARBA00012787"/>
    </source>
</evidence>
<dbReference type="Pfam" id="PF21237">
    <property type="entry name" value="Pus10_N_euk"/>
    <property type="match status" value="1"/>
</dbReference>
<evidence type="ECO:0000259" key="5">
    <source>
        <dbReference type="Pfam" id="PF21237"/>
    </source>
</evidence>
<comment type="similarity">
    <text evidence="1">Belongs to the pseudouridine synthase Pus10 family.</text>
</comment>
<dbReference type="PANTHER" id="PTHR21568:SF0">
    <property type="entry name" value="TRNA PSEUDOURIDINE SYNTHASE PUS10"/>
    <property type="match status" value="1"/>
</dbReference>
<evidence type="ECO:0000259" key="6">
    <source>
        <dbReference type="Pfam" id="PF21238"/>
    </source>
</evidence>
<dbReference type="Gene3D" id="3.30.70.3190">
    <property type="match status" value="1"/>
</dbReference>
<dbReference type="InterPro" id="IPR020103">
    <property type="entry name" value="PsdUridine_synth_cat_dom_sf"/>
</dbReference>
<reference evidence="7 8" key="1">
    <citation type="submission" date="2021-02" db="EMBL/GenBank/DDBJ databases">
        <title>Variation within the Batrachochytrium salamandrivorans European outbreak.</title>
        <authorList>
            <person name="Kelly M."/>
            <person name="Pasmans F."/>
            <person name="Shea T.P."/>
            <person name="Munoz J.F."/>
            <person name="Carranza S."/>
            <person name="Cuomo C.A."/>
            <person name="Martel A."/>
        </authorList>
    </citation>
    <scope>NUCLEOTIDE SEQUENCE [LARGE SCALE GENOMIC DNA]</scope>
    <source>
        <strain evidence="7 8">AMFP18/2</strain>
    </source>
</reference>
<evidence type="ECO:0000256" key="1">
    <source>
        <dbReference type="ARBA" id="ARBA00009652"/>
    </source>
</evidence>
<dbReference type="Gene3D" id="3.30.70.2510">
    <property type="match status" value="1"/>
</dbReference>
<comment type="caution">
    <text evidence="7">The sequence shown here is derived from an EMBL/GenBank/DDBJ whole genome shotgun (WGS) entry which is preliminary data.</text>
</comment>
<dbReference type="InterPro" id="IPR048741">
    <property type="entry name" value="Pus10-like_C"/>
</dbReference>
<dbReference type="PANTHER" id="PTHR21568">
    <property type="entry name" value="TRNA PSEUDOURIDINE SYNTHASE PUS10"/>
    <property type="match status" value="1"/>
</dbReference>
<accession>A0ABQ8F105</accession>
<dbReference type="EMBL" id="JAFCIX010000436">
    <property type="protein sequence ID" value="KAH6590177.1"/>
    <property type="molecule type" value="Genomic_DNA"/>
</dbReference>
<organism evidence="7 8">
    <name type="scientific">Batrachochytrium salamandrivorans</name>
    <dbReference type="NCBI Taxonomy" id="1357716"/>
    <lineage>
        <taxon>Eukaryota</taxon>
        <taxon>Fungi</taxon>
        <taxon>Fungi incertae sedis</taxon>
        <taxon>Chytridiomycota</taxon>
        <taxon>Chytridiomycota incertae sedis</taxon>
        <taxon>Chytridiomycetes</taxon>
        <taxon>Rhizophydiales</taxon>
        <taxon>Rhizophydiales incertae sedis</taxon>
        <taxon>Batrachochytrium</taxon>
    </lineage>
</organism>
<keyword evidence="8" id="KW-1185">Reference proteome</keyword>
<gene>
    <name evidence="7" type="ORF">BASA50_009590</name>
</gene>
<protein>
    <recommendedName>
        <fullName evidence="2">tRNA pseudouridine(55) synthase</fullName>
        <ecNumber evidence="2">5.4.99.25</ecNumber>
    </recommendedName>
</protein>
<evidence type="ECO:0000256" key="4">
    <source>
        <dbReference type="ARBA" id="ARBA00023235"/>
    </source>
</evidence>
<evidence type="ECO:0000313" key="8">
    <source>
        <dbReference type="Proteomes" id="UP001648503"/>
    </source>
</evidence>
<name>A0ABQ8F105_9FUNG</name>
<proteinExistence type="inferred from homology"/>
<dbReference type="Pfam" id="PF21238">
    <property type="entry name" value="Pus10_C"/>
    <property type="match status" value="1"/>
</dbReference>
<dbReference type="EC" id="5.4.99.25" evidence="2"/>
<feature type="domain" description="Pus10 N-terminal eukaryotes" evidence="5">
    <location>
        <begin position="132"/>
        <end position="327"/>
    </location>
</feature>
<keyword evidence="4" id="KW-0413">Isomerase</keyword>
<keyword evidence="3" id="KW-0819">tRNA processing</keyword>
<dbReference type="SUPFAM" id="SSF55120">
    <property type="entry name" value="Pseudouridine synthase"/>
    <property type="match status" value="1"/>
</dbReference>
<evidence type="ECO:0000313" key="7">
    <source>
        <dbReference type="EMBL" id="KAH6590177.1"/>
    </source>
</evidence>
<dbReference type="Proteomes" id="UP001648503">
    <property type="component" value="Unassembled WGS sequence"/>
</dbReference>
<dbReference type="InterPro" id="IPR039894">
    <property type="entry name" value="Pus10-like"/>
</dbReference>
<evidence type="ECO:0000256" key="3">
    <source>
        <dbReference type="ARBA" id="ARBA00022694"/>
    </source>
</evidence>
<dbReference type="InterPro" id="IPR048742">
    <property type="entry name" value="Pus10_N_euk"/>
</dbReference>